<evidence type="ECO:0000256" key="1">
    <source>
        <dbReference type="SAM" id="Phobius"/>
    </source>
</evidence>
<dbReference type="NCBIfam" id="TIGR00254">
    <property type="entry name" value="GGDEF"/>
    <property type="match status" value="1"/>
</dbReference>
<dbReference type="SUPFAM" id="SSF141868">
    <property type="entry name" value="EAL domain-like"/>
    <property type="match status" value="1"/>
</dbReference>
<dbReference type="InterPro" id="IPR003660">
    <property type="entry name" value="HAMP_dom"/>
</dbReference>
<feature type="domain" description="GGDEF" evidence="4">
    <location>
        <begin position="387"/>
        <end position="519"/>
    </location>
</feature>
<dbReference type="EMBL" id="PQVH01000008">
    <property type="protein sequence ID" value="TFW71604.1"/>
    <property type="molecule type" value="Genomic_DNA"/>
</dbReference>
<protein>
    <submittedName>
        <fullName evidence="5">GGDEF domain-containing protein</fullName>
    </submittedName>
</protein>
<dbReference type="Gene3D" id="3.20.20.450">
    <property type="entry name" value="EAL domain"/>
    <property type="match status" value="1"/>
</dbReference>
<dbReference type="CDD" id="cd01949">
    <property type="entry name" value="GGDEF"/>
    <property type="match status" value="1"/>
</dbReference>
<sequence length="796" mass="88395">MQFKSLKSRISVIFLSLILVIQVLSSIAIKLSIDKNARRSVNQQLEVGERVFLNLLQNNGESLSVGARILAADFGFKAAIASNDHETILSALINHQSRINADIAIFYSPNQNSLVISENLSESEVSEKISEVIYTAKSDAQKNNFTIFKNQPYQLVAVPVKAPLTIGWVVMGFKINNSLANTLHKLSNLEVTFISQAGKSPWHSTASTMSVSATEQIVKYTTDQHAFNTSSNLELTIGDVAFGTRYVSIFKNINESLYVVLQRSIDEATAPFQVLLLNFLILSIVGMLIFIVSILYVSRIVAQPIVELANTARKLEEGDYTFNVDTSRKDELGKLSSAFSSMRTAIADREKSITKLAYWDEMTGLPNRASFMKELSNAINKSDVSHEPLSILVMNLDRFKQINNVLGHDFGNQLLHAVSIRISQVFRKDNDLVARVSGDEFAVLLPATDANIAVNIAQKLLQAFEKPIELDDNFVDITAGIGIASYPVHSNQIEQLLSFAEVAMQVSKAQKSGPVVFQPSFDVGSNVNLTLVSELKKSIHNNELSIFVQPKVDLKSRVVTSVEALIRWRHPTRGMIFPDQFIPFAEQTGLIRDITLWMIAEASKLSASWLEKGMSIPIAVNISARDLIDSDFPNKVAEILKSTGSNTSLISLEVTESSIMDDPHRAKQTLLQLSQMGIKLAIDDFGTGYSSLSYLKELPVSELKIDKSFVMHVEQNQNDRIIVNSTIELAHNMGLHVVAEGVENIEVWKSLQEMGCDYGQGYYMTKPIPACDFEAWYQQWTQVPLIYSTLSPNSIN</sequence>
<dbReference type="RefSeq" id="WP_135277147.1">
    <property type="nucleotide sequence ID" value="NZ_PQVH01000008.1"/>
</dbReference>
<organism evidence="5 6">
    <name type="scientific">Methylotenera oryzisoli</name>
    <dbReference type="NCBI Taxonomy" id="2080758"/>
    <lineage>
        <taxon>Bacteria</taxon>
        <taxon>Pseudomonadati</taxon>
        <taxon>Pseudomonadota</taxon>
        <taxon>Betaproteobacteria</taxon>
        <taxon>Nitrosomonadales</taxon>
        <taxon>Methylophilaceae</taxon>
        <taxon>Methylotenera</taxon>
    </lineage>
</organism>
<dbReference type="InterPro" id="IPR000160">
    <property type="entry name" value="GGDEF_dom"/>
</dbReference>
<dbReference type="PROSITE" id="PS50883">
    <property type="entry name" value="EAL"/>
    <property type="match status" value="1"/>
</dbReference>
<dbReference type="PROSITE" id="PS50885">
    <property type="entry name" value="HAMP"/>
    <property type="match status" value="1"/>
</dbReference>
<comment type="caution">
    <text evidence="5">The sequence shown here is derived from an EMBL/GenBank/DDBJ whole genome shotgun (WGS) entry which is preliminary data.</text>
</comment>
<gene>
    <name evidence="5" type="ORF">C3Y98_05775</name>
</gene>
<keyword evidence="6" id="KW-1185">Reference proteome</keyword>
<accession>A0A4Y9VRL3</accession>
<dbReference type="InterPro" id="IPR035919">
    <property type="entry name" value="EAL_sf"/>
</dbReference>
<dbReference type="SUPFAM" id="SSF158472">
    <property type="entry name" value="HAMP domain-like"/>
    <property type="match status" value="1"/>
</dbReference>
<keyword evidence="1" id="KW-0472">Membrane</keyword>
<dbReference type="Pfam" id="PF00990">
    <property type="entry name" value="GGDEF"/>
    <property type="match status" value="1"/>
</dbReference>
<dbReference type="CDD" id="cd01948">
    <property type="entry name" value="EAL"/>
    <property type="match status" value="1"/>
</dbReference>
<dbReference type="Gene3D" id="3.30.70.270">
    <property type="match status" value="1"/>
</dbReference>
<dbReference type="InterPro" id="IPR029787">
    <property type="entry name" value="Nucleotide_cyclase"/>
</dbReference>
<evidence type="ECO:0000313" key="6">
    <source>
        <dbReference type="Proteomes" id="UP000297706"/>
    </source>
</evidence>
<feature type="domain" description="HAMP" evidence="3">
    <location>
        <begin position="299"/>
        <end position="351"/>
    </location>
</feature>
<evidence type="ECO:0000259" key="3">
    <source>
        <dbReference type="PROSITE" id="PS50885"/>
    </source>
</evidence>
<dbReference type="CDD" id="cd06225">
    <property type="entry name" value="HAMP"/>
    <property type="match status" value="1"/>
</dbReference>
<dbReference type="PROSITE" id="PS50887">
    <property type="entry name" value="GGDEF"/>
    <property type="match status" value="1"/>
</dbReference>
<keyword evidence="1" id="KW-1133">Transmembrane helix</keyword>
<feature type="transmembrane region" description="Helical" evidence="1">
    <location>
        <begin position="275"/>
        <end position="297"/>
    </location>
</feature>
<dbReference type="PANTHER" id="PTHR33121">
    <property type="entry name" value="CYCLIC DI-GMP PHOSPHODIESTERASE PDEF"/>
    <property type="match status" value="1"/>
</dbReference>
<dbReference type="Pfam" id="PF00672">
    <property type="entry name" value="HAMP"/>
    <property type="match status" value="1"/>
</dbReference>
<dbReference type="InterPro" id="IPR043128">
    <property type="entry name" value="Rev_trsase/Diguanyl_cyclase"/>
</dbReference>
<dbReference type="InterPro" id="IPR001633">
    <property type="entry name" value="EAL_dom"/>
</dbReference>
<dbReference type="GO" id="GO:0007165">
    <property type="term" value="P:signal transduction"/>
    <property type="evidence" value="ECO:0007669"/>
    <property type="project" value="InterPro"/>
</dbReference>
<dbReference type="GO" id="GO:0071111">
    <property type="term" value="F:cyclic-guanylate-specific phosphodiesterase activity"/>
    <property type="evidence" value="ECO:0007669"/>
    <property type="project" value="InterPro"/>
</dbReference>
<dbReference type="GO" id="GO:0016020">
    <property type="term" value="C:membrane"/>
    <property type="evidence" value="ECO:0007669"/>
    <property type="project" value="InterPro"/>
</dbReference>
<dbReference type="InterPro" id="IPR050706">
    <property type="entry name" value="Cyclic-di-GMP_PDE-like"/>
</dbReference>
<dbReference type="AlphaFoldDB" id="A0A4Y9VRL3"/>
<dbReference type="SMART" id="SM00304">
    <property type="entry name" value="HAMP"/>
    <property type="match status" value="1"/>
</dbReference>
<dbReference type="Pfam" id="PF00563">
    <property type="entry name" value="EAL"/>
    <property type="match status" value="1"/>
</dbReference>
<dbReference type="OrthoDB" id="9813903at2"/>
<evidence type="ECO:0000259" key="4">
    <source>
        <dbReference type="PROSITE" id="PS50887"/>
    </source>
</evidence>
<name>A0A4Y9VRL3_9PROT</name>
<feature type="domain" description="EAL" evidence="2">
    <location>
        <begin position="528"/>
        <end position="781"/>
    </location>
</feature>
<dbReference type="FunFam" id="3.20.20.450:FF:000001">
    <property type="entry name" value="Cyclic di-GMP phosphodiesterase yahA"/>
    <property type="match status" value="1"/>
</dbReference>
<reference evidence="5 6" key="1">
    <citation type="submission" date="2018-02" db="EMBL/GenBank/DDBJ databases">
        <title>A novel lanthanide dependent methylotroph, Methylotenera sp. La3113.</title>
        <authorList>
            <person name="Lv H."/>
            <person name="Tani A."/>
        </authorList>
    </citation>
    <scope>NUCLEOTIDE SEQUENCE [LARGE SCALE GENOMIC DNA]</scope>
    <source>
        <strain evidence="5 6">La3113</strain>
    </source>
</reference>
<dbReference type="PANTHER" id="PTHR33121:SF70">
    <property type="entry name" value="SIGNALING PROTEIN YKOW"/>
    <property type="match status" value="1"/>
</dbReference>
<dbReference type="SUPFAM" id="SSF55073">
    <property type="entry name" value="Nucleotide cyclase"/>
    <property type="match status" value="1"/>
</dbReference>
<dbReference type="InterPro" id="IPR029150">
    <property type="entry name" value="dCache_3"/>
</dbReference>
<dbReference type="Proteomes" id="UP000297706">
    <property type="component" value="Unassembled WGS sequence"/>
</dbReference>
<evidence type="ECO:0000259" key="2">
    <source>
        <dbReference type="PROSITE" id="PS50883"/>
    </source>
</evidence>
<dbReference type="SMART" id="SM00052">
    <property type="entry name" value="EAL"/>
    <property type="match status" value="1"/>
</dbReference>
<keyword evidence="1" id="KW-0812">Transmembrane</keyword>
<dbReference type="Gene3D" id="6.10.340.10">
    <property type="match status" value="1"/>
</dbReference>
<dbReference type="Pfam" id="PF14827">
    <property type="entry name" value="dCache_3"/>
    <property type="match status" value="1"/>
</dbReference>
<dbReference type="SMART" id="SM00267">
    <property type="entry name" value="GGDEF"/>
    <property type="match status" value="1"/>
</dbReference>
<evidence type="ECO:0000313" key="5">
    <source>
        <dbReference type="EMBL" id="TFW71604.1"/>
    </source>
</evidence>
<proteinExistence type="predicted"/>